<dbReference type="RefSeq" id="WP_100255075.1">
    <property type="nucleotide sequence ID" value="NZ_CP015819.1"/>
</dbReference>
<protein>
    <submittedName>
        <fullName evidence="2">Uncharacterized protein</fullName>
    </submittedName>
</protein>
<keyword evidence="1" id="KW-0472">Membrane</keyword>
<dbReference type="AlphaFoldDB" id="A0A1Y0L2G4"/>
<sequence length="126" mass="14248">MKKTKIILFWTGIGLYFLNQVLVLALLHKVRVLLNLVEGGNYWEAATEYAMILLLCAVFVAMIVCVCSKKPITNQVGAIIGIVTTIFIVAFSWLIVTWIFWFINFIACIIILIACLLILKLNKEIV</sequence>
<feature type="transmembrane region" description="Helical" evidence="1">
    <location>
        <begin position="7"/>
        <end position="27"/>
    </location>
</feature>
<organism evidence="2 3">
    <name type="scientific">Spiroplasma clarkii</name>
    <dbReference type="NCBI Taxonomy" id="2139"/>
    <lineage>
        <taxon>Bacteria</taxon>
        <taxon>Bacillati</taxon>
        <taxon>Mycoplasmatota</taxon>
        <taxon>Mollicutes</taxon>
        <taxon>Entomoplasmatales</taxon>
        <taxon>Spiroplasmataceae</taxon>
        <taxon>Spiroplasma</taxon>
    </lineage>
</organism>
<feature type="transmembrane region" description="Helical" evidence="1">
    <location>
        <begin position="101"/>
        <end position="119"/>
    </location>
</feature>
<dbReference type="KEGG" id="scla:SCLARK_001777"/>
<evidence type="ECO:0000313" key="2">
    <source>
        <dbReference type="EMBL" id="ATX71546.1"/>
    </source>
</evidence>
<feature type="transmembrane region" description="Helical" evidence="1">
    <location>
        <begin position="76"/>
        <end position="95"/>
    </location>
</feature>
<gene>
    <name evidence="2" type="ORF">SCLAR_v1c12460</name>
</gene>
<evidence type="ECO:0000256" key="1">
    <source>
        <dbReference type="SAM" id="Phobius"/>
    </source>
</evidence>
<keyword evidence="1" id="KW-0812">Transmembrane</keyword>
<evidence type="ECO:0000313" key="3">
    <source>
        <dbReference type="Proteomes" id="UP000231179"/>
    </source>
</evidence>
<dbReference type="Proteomes" id="UP000231179">
    <property type="component" value="Chromosome"/>
</dbReference>
<reference evidence="2 3" key="1">
    <citation type="submission" date="2017-11" db="EMBL/GenBank/DDBJ databases">
        <title>Complete genome sequence of Spiroplasma clarkii CN-5 (DSM 19994).</title>
        <authorList>
            <person name="Tsai Y.-M."/>
            <person name="Chang A."/>
            <person name="Lo W.-S."/>
            <person name="Kuo C.-H."/>
        </authorList>
    </citation>
    <scope>NUCLEOTIDE SEQUENCE [LARGE SCALE GENOMIC DNA]</scope>
    <source>
        <strain evidence="2 3">CN-5</strain>
    </source>
</reference>
<proteinExistence type="predicted"/>
<name>A0A1Y0L2G4_9MOLU</name>
<feature type="transmembrane region" description="Helical" evidence="1">
    <location>
        <begin position="47"/>
        <end position="67"/>
    </location>
</feature>
<keyword evidence="1" id="KW-1133">Transmembrane helix</keyword>
<accession>A0A1Y0L2G4</accession>
<dbReference type="EMBL" id="CP024870">
    <property type="protein sequence ID" value="ATX71546.1"/>
    <property type="molecule type" value="Genomic_DNA"/>
</dbReference>
<keyword evidence="3" id="KW-1185">Reference proteome</keyword>